<dbReference type="InterPro" id="IPR000836">
    <property type="entry name" value="PRTase_dom"/>
</dbReference>
<evidence type="ECO:0000256" key="5">
    <source>
        <dbReference type="ARBA" id="ARBA00022755"/>
    </source>
</evidence>
<dbReference type="Pfam" id="PF00156">
    <property type="entry name" value="Pribosyltran"/>
    <property type="match status" value="1"/>
</dbReference>
<keyword evidence="3 7" id="KW-0328">Glycosyltransferase</keyword>
<comment type="cofactor">
    <cofactor evidence="7 11">
        <name>[4Fe-4S] cluster</name>
        <dbReference type="ChEBI" id="CHEBI:49883"/>
    </cofactor>
    <text evidence="7 11">Binds 1 [4Fe-4S] cluster per subunit.</text>
</comment>
<comment type="pathway">
    <text evidence="1 7 8">Purine metabolism; IMP biosynthesis via de novo pathway; N(1)-(5-phospho-D-ribosyl)glycinamide from 5-phospho-alpha-D-ribose 1-diphosphate: step 1/2.</text>
</comment>
<feature type="active site" description="Nucleophile" evidence="7 9">
    <location>
        <position position="9"/>
    </location>
</feature>
<feature type="binding site" evidence="7 11">
    <location>
        <position position="395"/>
    </location>
    <ligand>
        <name>[4Fe-4S] cluster</name>
        <dbReference type="ChEBI" id="CHEBI:49883"/>
    </ligand>
</feature>
<name>A0A9D2G549_9FIRM</name>
<comment type="similarity">
    <text evidence="2 7 8">In the C-terminal section; belongs to the purine/pyrimidine phosphoribosyltransferase family.</text>
</comment>
<dbReference type="SUPFAM" id="SSF56235">
    <property type="entry name" value="N-terminal nucleophile aminohydrolases (Ntn hydrolases)"/>
    <property type="match status" value="1"/>
</dbReference>
<dbReference type="Pfam" id="PF13537">
    <property type="entry name" value="GATase_7"/>
    <property type="match status" value="1"/>
</dbReference>
<keyword evidence="7 10" id="KW-0479">Metal-binding</keyword>
<dbReference type="CDD" id="cd06223">
    <property type="entry name" value="PRTases_typeI"/>
    <property type="match status" value="1"/>
</dbReference>
<organism evidence="13 14">
    <name type="scientific">Candidatus Gallimonas intestinavium</name>
    <dbReference type="NCBI Taxonomy" id="2838603"/>
    <lineage>
        <taxon>Bacteria</taxon>
        <taxon>Bacillati</taxon>
        <taxon>Bacillota</taxon>
        <taxon>Clostridia</taxon>
        <taxon>Candidatus Gallimonas</taxon>
    </lineage>
</organism>
<dbReference type="GO" id="GO:0004044">
    <property type="term" value="F:amidophosphoribosyltransferase activity"/>
    <property type="evidence" value="ECO:0007669"/>
    <property type="project" value="UniProtKB-UniRule"/>
</dbReference>
<reference evidence="13" key="2">
    <citation type="submission" date="2021-04" db="EMBL/GenBank/DDBJ databases">
        <authorList>
            <person name="Gilroy R."/>
        </authorList>
    </citation>
    <scope>NUCLEOTIDE SEQUENCE</scope>
    <source>
        <strain evidence="13">ChiW7-2402</strain>
    </source>
</reference>
<dbReference type="SUPFAM" id="SSF53271">
    <property type="entry name" value="PRTase-like"/>
    <property type="match status" value="1"/>
</dbReference>
<keyword evidence="7 10" id="KW-0460">Magnesium</keyword>
<reference evidence="13" key="1">
    <citation type="journal article" date="2021" name="PeerJ">
        <title>Extensive microbial diversity within the chicken gut microbiome revealed by metagenomics and culture.</title>
        <authorList>
            <person name="Gilroy R."/>
            <person name="Ravi A."/>
            <person name="Getino M."/>
            <person name="Pursley I."/>
            <person name="Horton D.L."/>
            <person name="Alikhan N.F."/>
            <person name="Baker D."/>
            <person name="Gharbi K."/>
            <person name="Hall N."/>
            <person name="Watson M."/>
            <person name="Adriaenssens E.M."/>
            <person name="Foster-Nyarko E."/>
            <person name="Jarju S."/>
            <person name="Secka A."/>
            <person name="Antonio M."/>
            <person name="Oren A."/>
            <person name="Chaudhuri R.R."/>
            <person name="La Ragione R."/>
            <person name="Hildebrand F."/>
            <person name="Pallen M.J."/>
        </authorList>
    </citation>
    <scope>NUCLEOTIDE SEQUENCE</scope>
    <source>
        <strain evidence="13">ChiW7-2402</strain>
    </source>
</reference>
<evidence type="ECO:0000256" key="4">
    <source>
        <dbReference type="ARBA" id="ARBA00022679"/>
    </source>
</evidence>
<feature type="binding site" evidence="7 10">
    <location>
        <position position="296"/>
    </location>
    <ligand>
        <name>Mg(2+)</name>
        <dbReference type="ChEBI" id="CHEBI:18420"/>
    </ligand>
</feature>
<protein>
    <recommendedName>
        <fullName evidence="7">Amidophosphoribosyltransferase</fullName>
        <shortName evidence="7">ATase</shortName>
        <ecNumber evidence="7">2.4.2.14</ecNumber>
    </recommendedName>
    <alternativeName>
        <fullName evidence="7">Glutamine phosphoribosylpyrophosphate amidotransferase</fullName>
        <shortName evidence="7">GPATase</shortName>
    </alternativeName>
</protein>
<dbReference type="EMBL" id="DXBB01000043">
    <property type="protein sequence ID" value="HIZ72402.1"/>
    <property type="molecule type" value="Genomic_DNA"/>
</dbReference>
<dbReference type="InterPro" id="IPR029055">
    <property type="entry name" value="Ntn_hydrolases_N"/>
</dbReference>
<dbReference type="CDD" id="cd00715">
    <property type="entry name" value="GPATase_N"/>
    <property type="match status" value="1"/>
</dbReference>
<sequence>MTGHIHEECGVFGIFAPEKQAVASTAYYALFALQHRGQESAGIVVNDDGVFKTHKDVGLVNDVFSHETLEKLGEGNMAIGHVRYGTTGTGGRENAQPIVVNHLKGNMALAHNGNLINSYELRTELENEGSIFHTTSDTEVISYIITKERVRTRSIEEAVLAAMGRIKGAYSLVVMSPSKLIAARDPQGFRPLCYGKRDDGSWLIASESCAISAVGGHKIREVEPGEMVVFTKDGVKSFRDYCGQKKAFCVFEYFYTARPDSEIDGCYVHDARLQAGRFLAEEYPIEADVVVGVPDSGLDAAMGYAQASGIPYGIGFLKNKYIGRTFIAPDQKMREDRVRIKLNVIASEVKGKRVILVDDSIVRGTTSIPIVKQLRDAGATEVHFLSSAPKFLNPCYYGTDIASRDNLIACHHTTEEIASIIGADSVGYLSLEHAKRIAGTDGTEFCMACFDGVYPTEEPVQTDKNRFERPISDNPKFRKEA</sequence>
<keyword evidence="5 7" id="KW-0658">Purine biosynthesis</keyword>
<evidence type="ECO:0000256" key="2">
    <source>
        <dbReference type="ARBA" id="ARBA00010138"/>
    </source>
</evidence>
<dbReference type="GO" id="GO:0000287">
    <property type="term" value="F:magnesium ion binding"/>
    <property type="evidence" value="ECO:0007669"/>
    <property type="project" value="UniProtKB-UniRule"/>
</dbReference>
<evidence type="ECO:0000256" key="8">
    <source>
        <dbReference type="PIRNR" id="PIRNR000485"/>
    </source>
</evidence>
<feature type="binding site" evidence="7 10">
    <location>
        <position position="359"/>
    </location>
    <ligand>
        <name>Mg(2+)</name>
        <dbReference type="ChEBI" id="CHEBI:18420"/>
    </ligand>
</feature>
<evidence type="ECO:0000256" key="1">
    <source>
        <dbReference type="ARBA" id="ARBA00005209"/>
    </source>
</evidence>
<evidence type="ECO:0000256" key="9">
    <source>
        <dbReference type="PIRSR" id="PIRSR000485-1"/>
    </source>
</evidence>
<dbReference type="NCBIfam" id="TIGR01134">
    <property type="entry name" value="purF"/>
    <property type="match status" value="1"/>
</dbReference>
<proteinExistence type="inferred from homology"/>
<dbReference type="EC" id="2.4.2.14" evidence="7"/>
<evidence type="ECO:0000256" key="10">
    <source>
        <dbReference type="PIRSR" id="PIRSR000485-2"/>
    </source>
</evidence>
<accession>A0A9D2G549</accession>
<keyword evidence="7 11" id="KW-0411">Iron-sulfur</keyword>
<dbReference type="Gene3D" id="3.60.20.10">
    <property type="entry name" value="Glutamine Phosphoribosylpyrophosphate, subunit 1, domain 1"/>
    <property type="match status" value="1"/>
</dbReference>
<feature type="binding site" evidence="7 11">
    <location>
        <position position="249"/>
    </location>
    <ligand>
        <name>[4Fe-4S] cluster</name>
        <dbReference type="ChEBI" id="CHEBI:49883"/>
    </ligand>
</feature>
<keyword evidence="6 7" id="KW-0315">Glutamine amidotransferase</keyword>
<dbReference type="InterPro" id="IPR017932">
    <property type="entry name" value="GATase_2_dom"/>
</dbReference>
<gene>
    <name evidence="7" type="primary">purF</name>
    <name evidence="13" type="ORF">H9964_02335</name>
</gene>
<dbReference type="PIRSF" id="PIRSF000485">
    <property type="entry name" value="Amd_phspho_trans"/>
    <property type="match status" value="1"/>
</dbReference>
<dbReference type="InterPro" id="IPR035584">
    <property type="entry name" value="PurF_N"/>
</dbReference>
<evidence type="ECO:0000259" key="12">
    <source>
        <dbReference type="PROSITE" id="PS51278"/>
    </source>
</evidence>
<comment type="catalytic activity">
    <reaction evidence="7 8">
        <text>5-phospho-beta-D-ribosylamine + L-glutamate + diphosphate = 5-phospho-alpha-D-ribose 1-diphosphate + L-glutamine + H2O</text>
        <dbReference type="Rhea" id="RHEA:14905"/>
        <dbReference type="ChEBI" id="CHEBI:15377"/>
        <dbReference type="ChEBI" id="CHEBI:29985"/>
        <dbReference type="ChEBI" id="CHEBI:33019"/>
        <dbReference type="ChEBI" id="CHEBI:58017"/>
        <dbReference type="ChEBI" id="CHEBI:58359"/>
        <dbReference type="ChEBI" id="CHEBI:58681"/>
        <dbReference type="EC" id="2.4.2.14"/>
    </reaction>
</comment>
<dbReference type="InterPro" id="IPR005854">
    <property type="entry name" value="PurF"/>
</dbReference>
<dbReference type="InterPro" id="IPR029057">
    <property type="entry name" value="PRTase-like"/>
</dbReference>
<feature type="binding site" evidence="7 11">
    <location>
        <position position="446"/>
    </location>
    <ligand>
        <name>[4Fe-4S] cluster</name>
        <dbReference type="ChEBI" id="CHEBI:49883"/>
    </ligand>
</feature>
<feature type="binding site" evidence="7 11">
    <location>
        <position position="449"/>
    </location>
    <ligand>
        <name>[4Fe-4S] cluster</name>
        <dbReference type="ChEBI" id="CHEBI:49883"/>
    </ligand>
</feature>
<keyword evidence="7" id="KW-0004">4Fe-4S</keyword>
<evidence type="ECO:0000256" key="3">
    <source>
        <dbReference type="ARBA" id="ARBA00022676"/>
    </source>
</evidence>
<keyword evidence="7 11" id="KW-0408">Iron</keyword>
<comment type="cofactor">
    <cofactor evidence="7 10">
        <name>Mg(2+)</name>
        <dbReference type="ChEBI" id="CHEBI:18420"/>
    </cofactor>
    <text evidence="7 10">Binds 1 Mg(2+) ion per subunit.</text>
</comment>
<dbReference type="Gene3D" id="3.40.50.2020">
    <property type="match status" value="1"/>
</dbReference>
<dbReference type="PROSITE" id="PS51278">
    <property type="entry name" value="GATASE_TYPE_2"/>
    <property type="match status" value="1"/>
</dbReference>
<dbReference type="GO" id="GO:0006189">
    <property type="term" value="P:'de novo' IMP biosynthetic process"/>
    <property type="evidence" value="ECO:0007669"/>
    <property type="project" value="UniProtKB-UniRule"/>
</dbReference>
<evidence type="ECO:0000313" key="14">
    <source>
        <dbReference type="Proteomes" id="UP000824102"/>
    </source>
</evidence>
<evidence type="ECO:0000256" key="7">
    <source>
        <dbReference type="HAMAP-Rule" id="MF_01931"/>
    </source>
</evidence>
<dbReference type="GO" id="GO:0051539">
    <property type="term" value="F:4 iron, 4 sulfur cluster binding"/>
    <property type="evidence" value="ECO:0007669"/>
    <property type="project" value="UniProtKB-KW"/>
</dbReference>
<evidence type="ECO:0000256" key="11">
    <source>
        <dbReference type="PIRSR" id="PIRSR000485-3"/>
    </source>
</evidence>
<dbReference type="PANTHER" id="PTHR11907">
    <property type="entry name" value="AMIDOPHOSPHORIBOSYLTRANSFERASE"/>
    <property type="match status" value="1"/>
</dbReference>
<comment type="caution">
    <text evidence="13">The sequence shown here is derived from an EMBL/GenBank/DDBJ whole genome shotgun (WGS) entry which is preliminary data.</text>
</comment>
<evidence type="ECO:0000313" key="13">
    <source>
        <dbReference type="EMBL" id="HIZ72402.1"/>
    </source>
</evidence>
<feature type="domain" description="Glutamine amidotransferase type-2" evidence="12">
    <location>
        <begin position="9"/>
        <end position="233"/>
    </location>
</feature>
<evidence type="ECO:0000256" key="6">
    <source>
        <dbReference type="ARBA" id="ARBA00022962"/>
    </source>
</evidence>
<dbReference type="GO" id="GO:0009113">
    <property type="term" value="P:purine nucleobase biosynthetic process"/>
    <property type="evidence" value="ECO:0007669"/>
    <property type="project" value="UniProtKB-UniRule"/>
</dbReference>
<comment type="function">
    <text evidence="7">Catalyzes the formation of phosphoribosylamine from phosphoribosylpyrophosphate (PRPP) and glutamine.</text>
</comment>
<dbReference type="AlphaFoldDB" id="A0A9D2G549"/>
<dbReference type="Proteomes" id="UP000824102">
    <property type="component" value="Unassembled WGS sequence"/>
</dbReference>
<feature type="binding site" evidence="7 10">
    <location>
        <position position="358"/>
    </location>
    <ligand>
        <name>Mg(2+)</name>
        <dbReference type="ChEBI" id="CHEBI:18420"/>
    </ligand>
</feature>
<keyword evidence="4 7" id="KW-0808">Transferase</keyword>
<dbReference type="HAMAP" id="MF_01931">
    <property type="entry name" value="PurF"/>
    <property type="match status" value="1"/>
</dbReference>